<proteinExistence type="predicted"/>
<sequence length="53" mass="5973">MTVTNPAEAISDIFVQKILRLCKPTVSSAVRVAGLRQIPQVEEKLFKNWAEFV</sequence>
<dbReference type="AlphaFoldDB" id="A0A0E9PFU7"/>
<name>A0A0E9PFU7_ANGAN</name>
<organism evidence="1">
    <name type="scientific">Anguilla anguilla</name>
    <name type="common">European freshwater eel</name>
    <name type="synonym">Muraena anguilla</name>
    <dbReference type="NCBI Taxonomy" id="7936"/>
    <lineage>
        <taxon>Eukaryota</taxon>
        <taxon>Metazoa</taxon>
        <taxon>Chordata</taxon>
        <taxon>Craniata</taxon>
        <taxon>Vertebrata</taxon>
        <taxon>Euteleostomi</taxon>
        <taxon>Actinopterygii</taxon>
        <taxon>Neopterygii</taxon>
        <taxon>Teleostei</taxon>
        <taxon>Anguilliformes</taxon>
        <taxon>Anguillidae</taxon>
        <taxon>Anguilla</taxon>
    </lineage>
</organism>
<protein>
    <submittedName>
        <fullName evidence="1">Uncharacterized protein</fullName>
    </submittedName>
</protein>
<dbReference type="EMBL" id="GBXM01105086">
    <property type="protein sequence ID" value="JAH03491.1"/>
    <property type="molecule type" value="Transcribed_RNA"/>
</dbReference>
<accession>A0A0E9PFU7</accession>
<evidence type="ECO:0000313" key="1">
    <source>
        <dbReference type="EMBL" id="JAH03491.1"/>
    </source>
</evidence>
<reference evidence="1" key="2">
    <citation type="journal article" date="2015" name="Fish Shellfish Immunol.">
        <title>Early steps in the European eel (Anguilla anguilla)-Vibrio vulnificus interaction in the gills: Role of the RtxA13 toxin.</title>
        <authorList>
            <person name="Callol A."/>
            <person name="Pajuelo D."/>
            <person name="Ebbesson L."/>
            <person name="Teles M."/>
            <person name="MacKenzie S."/>
            <person name="Amaro C."/>
        </authorList>
    </citation>
    <scope>NUCLEOTIDE SEQUENCE</scope>
</reference>
<reference evidence="1" key="1">
    <citation type="submission" date="2014-11" db="EMBL/GenBank/DDBJ databases">
        <authorList>
            <person name="Amaro Gonzalez C."/>
        </authorList>
    </citation>
    <scope>NUCLEOTIDE SEQUENCE</scope>
</reference>